<protein>
    <submittedName>
        <fullName evidence="1">ORF3 protein</fullName>
    </submittedName>
</protein>
<keyword evidence="2" id="KW-1185">Reference proteome</keyword>
<reference evidence="1 2" key="1">
    <citation type="journal article" date="2019" name="BMC Genomics">
        <title>An insight into the sialotranscriptome and virome of Amazonian anophelines.</title>
        <authorList>
            <person name="Scarpassa V.M."/>
            <person name="Debat H.J."/>
            <person name="Alencar R.B."/>
            <person name="Saraiva J.F."/>
            <person name="Calvo E."/>
            <person name="Arca B."/>
            <person name="Ribeiro J.M."/>
        </authorList>
    </citation>
    <scope>NUCLEOTIDE SEQUENCE [LARGE SCALE GENOMIC DNA]</scope>
    <source>
        <strain evidence="1">AMA</strain>
    </source>
</reference>
<dbReference type="GeneID" id="65246975"/>
<dbReference type="Proteomes" id="UP000501119">
    <property type="component" value="Genome"/>
</dbReference>
<evidence type="ECO:0000313" key="1">
    <source>
        <dbReference type="EMBL" id="QBK47221.1"/>
    </source>
</evidence>
<dbReference type="RefSeq" id="YP_010086188.1">
    <property type="nucleotide sequence ID" value="NC_055393.1"/>
</dbReference>
<dbReference type="EMBL" id="MH822968">
    <property type="protein sequence ID" value="QBK47221.1"/>
    <property type="molecule type" value="Viral_cRNA"/>
</dbReference>
<organism evidence="1 2">
    <name type="scientific">Anopheles triannulatus orthophasmavirus</name>
    <dbReference type="NCBI Taxonomy" id="2546222"/>
    <lineage>
        <taxon>Viruses</taxon>
        <taxon>Riboviria</taxon>
        <taxon>Orthornavirae</taxon>
        <taxon>Negarnaviricota</taxon>
        <taxon>Polyploviricotina</taxon>
        <taxon>Bunyaviricetes</taxon>
        <taxon>Elliovirales</taxon>
        <taxon>Phasmaviridae</taxon>
        <taxon>Orthophasmavirus</taxon>
        <taxon>Orthophasmavirus anophelae</taxon>
    </lineage>
</organism>
<accession>A0A481XUK3</accession>
<name>A0A481XUK3_9VIRU</name>
<evidence type="ECO:0000313" key="2">
    <source>
        <dbReference type="Proteomes" id="UP000501119"/>
    </source>
</evidence>
<proteinExistence type="predicted"/>
<dbReference type="KEGG" id="vg:65246975"/>
<sequence>MLCRVNQHIDIDTWPAVNLVCNDASKQKKDFAAMSTDLLGRNNQVALKVLEEMTKNHSDNADLHGFLCFALSTKNPSVTPGLRNALFVGNLYLLRSFYTSSIVTKT</sequence>